<keyword evidence="3" id="KW-1185">Reference proteome</keyword>
<protein>
    <submittedName>
        <fullName evidence="2">Uncharacterized protein</fullName>
    </submittedName>
</protein>
<sequence>MSDANPERGIIFSTSAETFFVATSNDEVLMRKNEWNRDFKMGDCINILSTNMTLWKSGSERHMKRNITNCVKIEDFLDWKPQNNRNGVLITTGIVDLQMRNHPISNILVRCFQTPFLEEVYDSEISKTIMYSEREMMKMRIVAVHIGSNKNSGYWAVLDIVNSIEMNRVKRNSYDGRNLKKGICLEATEYRSKNGRNDIYLWIPNRRERITFPEELRGPADKMKFFGNWVKFTVNSNNRMDEYSDVQIIEDVLPTRFFKNRYEIKVLVDFDVESWNGKGYPEISSTHCGLIADVTDTLRFYKKLNSFSGEAWVHYFPHEPTRGIRFVLSEKQEHWDEESGIQDGYGRRERSRPPTRNNGSYGNSTDFNRRERSRQRKEEEFEHSDLRRPRSVSRKPSHPPEQENDSDDSWDQEANRRSRMREYSRPPMRSPERSNYRDNFDRRRERSRTREDFDIVDQRNREYERRSRETSRPPSRKKDDTNSIPSTSRSYNDDLSKVQTNLKKLKTRYEYLTANNMPIPEKLREDLGNAIAEEIRLKKNNQDQDDRKSGSSRVEVDEEDLQKYKELVVMFREMLSSQEVCEEMRRFDEIAMDNINQLLFDLMVDQNPERGIIVGSASETIFIITSNEEVIMRQNDRTRNLEMGDCLHILSTSTTNWRNPAGFQEVRRVVENFEKVPAFVEWKYQSNRKGIIIMANIIDVRMLRHPETNQFVRCFRTDFMEEVYDSDLSRTENYTERELMKMKIVTMRTVTKLRQAYWALIDVQRNDPDNVGSTEQFRNRTLCNGIALKMSEQHSRNGRNDIYFWIPYRRDQVVFKEHLRGNIPKNKFIGTWVTFTLNSSYQMDEFSDVKFVNDIFPTRFFANRCEVKVSVNFDKNTWKQGCYPEMMSQQCSGIVVDLTGTLEKYGMLKSFNGQAWVHYFPHEPTRGIKFVLSEKQEHWDEEPGNDGFRSQGRSRSPRNNGSYGNSTDFNRRERSRARREKEFEQRRSRSVSRKPSHQPAEENDSDDSWDQEVNRKSRMREYSRPPMRSPERSNYRENFDRRRERSRPREDFDIVDQRNREYERRSRETSRAPSRKRDDTSSIPSTSRSYNDDLSKAQANLKKLKTRYEYLTANNMPIPEKLREDLGNAIAEEIRLKKNIQDQDDRKSGSSRKNIYLEKDFDIVDQRNREYERRSRETSRPPMKHENEREKSRPREDFDIVDQRNREYEKKIERNFKSTFEN</sequence>
<reference evidence="2" key="1">
    <citation type="submission" date="2022-11" db="EMBL/GenBank/DDBJ databases">
        <authorList>
            <person name="Kikuchi T."/>
        </authorList>
    </citation>
    <scope>NUCLEOTIDE SEQUENCE</scope>
    <source>
        <strain evidence="2">PS1010</strain>
    </source>
</reference>
<feature type="compositionally biased region" description="Acidic residues" evidence="1">
    <location>
        <begin position="402"/>
        <end position="411"/>
    </location>
</feature>
<dbReference type="Proteomes" id="UP001152747">
    <property type="component" value="Unassembled WGS sequence"/>
</dbReference>
<feature type="region of interest" description="Disordered" evidence="1">
    <location>
        <begin position="337"/>
        <end position="495"/>
    </location>
</feature>
<evidence type="ECO:0000313" key="3">
    <source>
        <dbReference type="Proteomes" id="UP001152747"/>
    </source>
</evidence>
<gene>
    <name evidence="2" type="ORF">CAMP_LOCUS12222</name>
</gene>
<feature type="compositionally biased region" description="Basic and acidic residues" evidence="1">
    <location>
        <begin position="376"/>
        <end position="388"/>
    </location>
</feature>
<feature type="compositionally biased region" description="Basic and acidic residues" evidence="1">
    <location>
        <begin position="1012"/>
        <end position="1080"/>
    </location>
</feature>
<organism evidence="2 3">
    <name type="scientific">Caenorhabditis angaria</name>
    <dbReference type="NCBI Taxonomy" id="860376"/>
    <lineage>
        <taxon>Eukaryota</taxon>
        <taxon>Metazoa</taxon>
        <taxon>Ecdysozoa</taxon>
        <taxon>Nematoda</taxon>
        <taxon>Chromadorea</taxon>
        <taxon>Rhabditida</taxon>
        <taxon>Rhabditina</taxon>
        <taxon>Rhabditomorpha</taxon>
        <taxon>Rhabditoidea</taxon>
        <taxon>Rhabditidae</taxon>
        <taxon>Peloderinae</taxon>
        <taxon>Caenorhabditis</taxon>
    </lineage>
</organism>
<comment type="caution">
    <text evidence="2">The sequence shown here is derived from an EMBL/GenBank/DDBJ whole genome shotgun (WGS) entry which is preliminary data.</text>
</comment>
<feature type="compositionally biased region" description="Basic and acidic residues" evidence="1">
    <location>
        <begin position="413"/>
        <end position="481"/>
    </location>
</feature>
<feature type="compositionally biased region" description="Polar residues" evidence="1">
    <location>
        <begin position="354"/>
        <end position="366"/>
    </location>
</feature>
<proteinExistence type="predicted"/>
<dbReference type="AlphaFoldDB" id="A0A9P1IPL4"/>
<feature type="compositionally biased region" description="Polar residues" evidence="1">
    <location>
        <begin position="951"/>
        <end position="968"/>
    </location>
</feature>
<feature type="compositionally biased region" description="Acidic residues" evidence="1">
    <location>
        <begin position="1001"/>
        <end position="1010"/>
    </location>
</feature>
<feature type="region of interest" description="Disordered" evidence="1">
    <location>
        <begin position="939"/>
        <end position="1094"/>
    </location>
</feature>
<feature type="region of interest" description="Disordered" evidence="1">
    <location>
        <begin position="1166"/>
        <end position="1204"/>
    </location>
</feature>
<evidence type="ECO:0000256" key="1">
    <source>
        <dbReference type="SAM" id="MobiDB-lite"/>
    </source>
</evidence>
<name>A0A9P1IPL4_9PELO</name>
<accession>A0A9P1IPL4</accession>
<dbReference type="EMBL" id="CANHGI010000004">
    <property type="protein sequence ID" value="CAI5449585.1"/>
    <property type="molecule type" value="Genomic_DNA"/>
</dbReference>
<evidence type="ECO:0000313" key="2">
    <source>
        <dbReference type="EMBL" id="CAI5449585.1"/>
    </source>
</evidence>